<feature type="transmembrane region" description="Helical" evidence="6">
    <location>
        <begin position="110"/>
        <end position="128"/>
    </location>
</feature>
<dbReference type="SMART" id="SM00887">
    <property type="entry name" value="EB_dh"/>
    <property type="match status" value="1"/>
</dbReference>
<reference evidence="8 9" key="1">
    <citation type="submission" date="2015-06" db="EMBL/GenBank/DDBJ databases">
        <title>Genome sequence of Pseudoalteromonas peptidolytica.</title>
        <authorList>
            <person name="Xie B.-B."/>
            <person name="Rong J.-C."/>
            <person name="Qin Q.-L."/>
            <person name="Zhang Y.-Z."/>
        </authorList>
    </citation>
    <scope>NUCLEOTIDE SEQUENCE [LARGE SCALE GENOMIC DNA]</scope>
    <source>
        <strain evidence="8 9">F12-50-A1</strain>
    </source>
</reference>
<evidence type="ECO:0000259" key="7">
    <source>
        <dbReference type="SMART" id="SM00887"/>
    </source>
</evidence>
<evidence type="ECO:0000256" key="5">
    <source>
        <dbReference type="ARBA" id="ARBA00023004"/>
    </source>
</evidence>
<evidence type="ECO:0000256" key="3">
    <source>
        <dbReference type="ARBA" id="ARBA00022723"/>
    </source>
</evidence>
<dbReference type="Pfam" id="PF09459">
    <property type="entry name" value="EB_dh"/>
    <property type="match status" value="1"/>
</dbReference>
<keyword evidence="6" id="KW-1133">Transmembrane helix</keyword>
<evidence type="ECO:0000256" key="1">
    <source>
        <dbReference type="ARBA" id="ARBA00022448"/>
    </source>
</evidence>
<name>A0A8I0MTU6_9GAMM</name>
<keyword evidence="2" id="KW-0349">Heme</keyword>
<dbReference type="Gene3D" id="2.60.40.1190">
    <property type="match status" value="1"/>
</dbReference>
<feature type="domain" description="Cytochrome c-552/DMSO reductase-like haem-binding" evidence="7">
    <location>
        <begin position="198"/>
        <end position="492"/>
    </location>
</feature>
<dbReference type="CDD" id="cd09625">
    <property type="entry name" value="DOMON_like_cytochrome"/>
    <property type="match status" value="1"/>
</dbReference>
<dbReference type="GO" id="GO:0046872">
    <property type="term" value="F:metal ion binding"/>
    <property type="evidence" value="ECO:0007669"/>
    <property type="project" value="UniProtKB-KW"/>
</dbReference>
<protein>
    <recommendedName>
        <fullName evidence="7">Cytochrome c-552/DMSO reductase-like haem-binding domain-containing protein</fullName>
    </recommendedName>
</protein>
<keyword evidence="9" id="KW-1185">Reference proteome</keyword>
<comment type="caution">
    <text evidence="8">The sequence shown here is derived from an EMBL/GenBank/DDBJ whole genome shotgun (WGS) entry which is preliminary data.</text>
</comment>
<dbReference type="EMBL" id="AQHF01000020">
    <property type="protein sequence ID" value="MBE0345621.1"/>
    <property type="molecule type" value="Genomic_DNA"/>
</dbReference>
<feature type="transmembrane region" description="Helical" evidence="6">
    <location>
        <begin position="84"/>
        <end position="104"/>
    </location>
</feature>
<keyword evidence="4" id="KW-0249">Electron transport</keyword>
<keyword evidence="1" id="KW-0813">Transport</keyword>
<feature type="transmembrane region" description="Helical" evidence="6">
    <location>
        <begin position="52"/>
        <end position="72"/>
    </location>
</feature>
<evidence type="ECO:0000313" key="8">
    <source>
        <dbReference type="EMBL" id="MBE0345621.1"/>
    </source>
</evidence>
<accession>A0A8I0MTU6</accession>
<evidence type="ECO:0000256" key="2">
    <source>
        <dbReference type="ARBA" id="ARBA00022617"/>
    </source>
</evidence>
<evidence type="ECO:0000256" key="6">
    <source>
        <dbReference type="SAM" id="Phobius"/>
    </source>
</evidence>
<organism evidence="8 9">
    <name type="scientific">Pseudoalteromonas peptidolytica F12-50-A1</name>
    <dbReference type="NCBI Taxonomy" id="1315280"/>
    <lineage>
        <taxon>Bacteria</taxon>
        <taxon>Pseudomonadati</taxon>
        <taxon>Pseudomonadota</taxon>
        <taxon>Gammaproteobacteria</taxon>
        <taxon>Alteromonadales</taxon>
        <taxon>Pseudoalteromonadaceae</taxon>
        <taxon>Pseudoalteromonas</taxon>
    </lineage>
</organism>
<gene>
    <name evidence="8" type="ORF">PPEP_a0531</name>
</gene>
<dbReference type="GO" id="GO:0020037">
    <property type="term" value="F:heme binding"/>
    <property type="evidence" value="ECO:0007669"/>
    <property type="project" value="InterPro"/>
</dbReference>
<keyword evidence="5" id="KW-0408">Iron</keyword>
<proteinExistence type="predicted"/>
<keyword evidence="6" id="KW-0812">Transmembrane</keyword>
<keyword evidence="3" id="KW-0479">Metal-binding</keyword>
<evidence type="ECO:0000256" key="4">
    <source>
        <dbReference type="ARBA" id="ARBA00022982"/>
    </source>
</evidence>
<dbReference type="AlphaFoldDB" id="A0A8I0MTU6"/>
<dbReference type="InterPro" id="IPR019020">
    <property type="entry name" value="Cyt-c552/DMSO_Rdtase_haem-bd"/>
</dbReference>
<keyword evidence="6" id="KW-0472">Membrane</keyword>
<sequence length="500" mass="56362">MRRSSFAIFHLMAVVVILFGLITGPRLAIINHDFLAFLSPLLPQGAILSTHVLSGCVLTLIAIAFAFVSLRNPFYGTPSKFDKLINWFGYISIILAIITGWLLWLSPQSLGLIVHGICAAAIMVYLLLHGVKHIVYKGKRVLSVLIPRNALVLLSCCVALVYCSGLGVQYFMLTQHLRLEIAPLSEHSFLEIDGLGDEPEWSRAKPVTLTTFGGANFTDGSSEVEIKALSNHSETFFLIRWQDPTQSLSHLPLEKTAAGWQVQEDGFYRFDERTYYEDKFAIMLSTTCELGGDGTVHYGDTPLNDKPQNWHGKGYHASTDGRVRDLWHWKALRTNDMYLADDNFVGAAKKVALGERRYTAGYQADGKESGAYVMNWRWYSPDTVTPKRLPIPTAEETPNKVLDWFSSTVYTPQSDSAKIGEQLPSVLYRSNRFEGDRADVRARGRWQDGYWTLELVRKHQTNSALDVDLQSGVCMWVSAFDHAQIAHTRHHRAIQLRYML</sequence>
<dbReference type="Proteomes" id="UP000660708">
    <property type="component" value="Unassembled WGS sequence"/>
</dbReference>
<feature type="transmembrane region" description="Helical" evidence="6">
    <location>
        <begin position="149"/>
        <end position="172"/>
    </location>
</feature>
<dbReference type="RefSeq" id="WP_147390444.1">
    <property type="nucleotide sequence ID" value="NZ_AQHF01000020.1"/>
</dbReference>
<evidence type="ECO:0000313" key="9">
    <source>
        <dbReference type="Proteomes" id="UP000660708"/>
    </source>
</evidence>